<name>A0A811GFJ5_9GAMM</name>
<sequence length="192" mass="22491">MDIYLMGYSIRIVKEDPDWDENRKKIFLINPDISIPKSVDDNVWAQYRSSLSVTALGEIPRSFWMDHSEMMKTTKYCMDDYGLVKLTAYLHILDNIPAEFLAMDYKPTNIDKNLYFLGYDIADEAPCSGLSNCAYKKDESNYCREKYLPYLNQNGLFEDFNIALDFKTYTENRVSGHCPFYIYSLYTDKLVI</sequence>
<reference evidence="1 2" key="1">
    <citation type="submission" date="2020-02" db="EMBL/GenBank/DDBJ databases">
        <authorList>
            <person name="Chaudhuri R."/>
        </authorList>
    </citation>
    <scope>NUCLEOTIDE SEQUENCE [LARGE SCALE GENOMIC DNA]</scope>
    <source>
        <strain evidence="1">SFB21</strain>
    </source>
</reference>
<protein>
    <submittedName>
        <fullName evidence="1">Uncharacterized protein</fullName>
    </submittedName>
</protein>
<dbReference type="EMBL" id="CADDTS010000048">
    <property type="protein sequence ID" value="CAB1221808.1"/>
    <property type="molecule type" value="Genomic_DNA"/>
</dbReference>
<evidence type="ECO:0000313" key="1">
    <source>
        <dbReference type="EMBL" id="CAB1221808.1"/>
    </source>
</evidence>
<comment type="caution">
    <text evidence="1">The sequence shown here is derived from an EMBL/GenBank/DDBJ whole genome shotgun (WGS) entry which is preliminary data.</text>
</comment>
<evidence type="ECO:0000313" key="2">
    <source>
        <dbReference type="Proteomes" id="UP000489961"/>
    </source>
</evidence>
<proteinExistence type="predicted"/>
<dbReference type="AlphaFoldDB" id="A0A811GFJ5"/>
<dbReference type="RefSeq" id="WP_174560746.1">
    <property type="nucleotide sequence ID" value="NZ_CADDTS010000048.1"/>
</dbReference>
<dbReference type="Proteomes" id="UP000489961">
    <property type="component" value="Unassembled WGS sequence"/>
</dbReference>
<accession>A0A811GFJ5</accession>
<gene>
    <name evidence="1" type="ORF">SFB21_3022</name>
</gene>
<organism evidence="1 2">
    <name type="scientific">Acinetobacter bouvetii</name>
    <dbReference type="NCBI Taxonomy" id="202951"/>
    <lineage>
        <taxon>Bacteria</taxon>
        <taxon>Pseudomonadati</taxon>
        <taxon>Pseudomonadota</taxon>
        <taxon>Gammaproteobacteria</taxon>
        <taxon>Moraxellales</taxon>
        <taxon>Moraxellaceae</taxon>
        <taxon>Acinetobacter</taxon>
    </lineage>
</organism>